<keyword evidence="4" id="KW-1185">Reference proteome</keyword>
<dbReference type="Gene3D" id="3.30.470.20">
    <property type="entry name" value="ATP-grasp fold, B domain"/>
    <property type="match status" value="1"/>
</dbReference>
<keyword evidence="1" id="KW-0067">ATP-binding</keyword>
<dbReference type="Proteomes" id="UP000075359">
    <property type="component" value="Unassembled WGS sequence"/>
</dbReference>
<dbReference type="SUPFAM" id="SSF56059">
    <property type="entry name" value="Glutathione synthetase ATP-binding domain-like"/>
    <property type="match status" value="1"/>
</dbReference>
<proteinExistence type="predicted"/>
<dbReference type="PROSITE" id="PS50975">
    <property type="entry name" value="ATP_GRASP"/>
    <property type="match status" value="1"/>
</dbReference>
<dbReference type="Pfam" id="PF15632">
    <property type="entry name" value="ATPgrasp_Ter"/>
    <property type="match status" value="1"/>
</dbReference>
<dbReference type="InterPro" id="IPR048764">
    <property type="entry name" value="PylC_N"/>
</dbReference>
<evidence type="ECO:0000313" key="4">
    <source>
        <dbReference type="Proteomes" id="UP000075359"/>
    </source>
</evidence>
<dbReference type="GO" id="GO:0005524">
    <property type="term" value="F:ATP binding"/>
    <property type="evidence" value="ECO:0007669"/>
    <property type="project" value="UniProtKB-UniRule"/>
</dbReference>
<protein>
    <recommendedName>
        <fullName evidence="2">ATP-grasp domain-containing protein</fullName>
    </recommendedName>
</protein>
<dbReference type="AlphaFoldDB" id="A0A151CH92"/>
<dbReference type="InterPro" id="IPR011761">
    <property type="entry name" value="ATP-grasp"/>
</dbReference>
<accession>A0A151CH92</accession>
<dbReference type="OrthoDB" id="9791837at2"/>
<gene>
    <name evidence="3" type="ORF">AS592_08855</name>
</gene>
<evidence type="ECO:0000313" key="3">
    <source>
        <dbReference type="EMBL" id="KYJ86915.1"/>
    </source>
</evidence>
<evidence type="ECO:0000256" key="1">
    <source>
        <dbReference type="PROSITE-ProRule" id="PRU00409"/>
    </source>
</evidence>
<name>A0A151CH92_9BACT</name>
<dbReference type="EMBL" id="LNKT01000012">
    <property type="protein sequence ID" value="KYJ86915.1"/>
    <property type="molecule type" value="Genomic_DNA"/>
</dbReference>
<reference evidence="3 4" key="1">
    <citation type="submission" date="2015-11" db="EMBL/GenBank/DDBJ databases">
        <title>Draft genome of Sulfurovum riftiae 1812E, a member of the Epsilonproteobacteria isolated from the tube of the deep-sea hydrothermal vent tubewom Riftia pachyptila.</title>
        <authorList>
            <person name="Vetriani C."/>
            <person name="Giovannelli D."/>
        </authorList>
    </citation>
    <scope>NUCLEOTIDE SEQUENCE [LARGE SCALE GENOMIC DNA]</scope>
    <source>
        <strain evidence="3 4">1812E</strain>
    </source>
</reference>
<sequence length="318" mass="36159">MIKNILITSAGRRVSLVKIFQDTIKKFYKNGKIFTTDMNPKLSSACQVSDGYIKVPRVTDEKYLDIVKNFCKQNDISVIVPTIDTELHILAQVKDDFFKEDIFIAVSSISICETFYLKDLTEKFFIDNGFDTPKGIDDIRHCSYPIFAKLNNSSCSVGAQVVYTLNAAEDLARDRNYIFQEYIQGDEFTVDVFIDRYGSVISIVPRQRLEVRAGEVSKARTVKNQSILQAVKELCKVLDGVYGCITIQLFQTGNRIVFIEINPRFGGGYPLSFHAGANFAEYLIKDYLGEKLVYNEDWQDNILMLRYDAEVIVDGNSI</sequence>
<feature type="domain" description="ATP-grasp" evidence="2">
    <location>
        <begin position="101"/>
        <end position="288"/>
    </location>
</feature>
<dbReference type="InterPro" id="IPR013815">
    <property type="entry name" value="ATP_grasp_subdomain_1"/>
</dbReference>
<dbReference type="Gene3D" id="3.40.50.20">
    <property type="match status" value="1"/>
</dbReference>
<dbReference type="Gene3D" id="3.30.1490.20">
    <property type="entry name" value="ATP-grasp fold, A domain"/>
    <property type="match status" value="1"/>
</dbReference>
<dbReference type="STRING" id="1630136.AS592_08855"/>
<dbReference type="GO" id="GO:0046872">
    <property type="term" value="F:metal ion binding"/>
    <property type="evidence" value="ECO:0007669"/>
    <property type="project" value="InterPro"/>
</dbReference>
<dbReference type="RefSeq" id="WP_067330492.1">
    <property type="nucleotide sequence ID" value="NZ_LNKT01000012.1"/>
</dbReference>
<organism evidence="3 4">
    <name type="scientific">Sulfurovum riftiae</name>
    <dbReference type="NCBI Taxonomy" id="1630136"/>
    <lineage>
        <taxon>Bacteria</taxon>
        <taxon>Pseudomonadati</taxon>
        <taxon>Campylobacterota</taxon>
        <taxon>Epsilonproteobacteria</taxon>
        <taxon>Campylobacterales</taxon>
        <taxon>Sulfurovaceae</taxon>
        <taxon>Sulfurovum</taxon>
    </lineage>
</organism>
<comment type="caution">
    <text evidence="3">The sequence shown here is derived from an EMBL/GenBank/DDBJ whole genome shotgun (WGS) entry which is preliminary data.</text>
</comment>
<keyword evidence="1" id="KW-0547">Nucleotide-binding</keyword>
<evidence type="ECO:0000259" key="2">
    <source>
        <dbReference type="PROSITE" id="PS50975"/>
    </source>
</evidence>
<dbReference type="Pfam" id="PF21360">
    <property type="entry name" value="PylC-like_N"/>
    <property type="match status" value="1"/>
</dbReference>